<reference evidence="2" key="1">
    <citation type="journal article" date="2019" name="Curr. Biol.">
        <title>Genome Sequence of Striga asiatica Provides Insight into the Evolution of Plant Parasitism.</title>
        <authorList>
            <person name="Yoshida S."/>
            <person name="Kim S."/>
            <person name="Wafula E.K."/>
            <person name="Tanskanen J."/>
            <person name="Kim Y.M."/>
            <person name="Honaas L."/>
            <person name="Yang Z."/>
            <person name="Spallek T."/>
            <person name="Conn C.E."/>
            <person name="Ichihashi Y."/>
            <person name="Cheong K."/>
            <person name="Cui S."/>
            <person name="Der J.P."/>
            <person name="Gundlach H."/>
            <person name="Jiao Y."/>
            <person name="Hori C."/>
            <person name="Ishida J.K."/>
            <person name="Kasahara H."/>
            <person name="Kiba T."/>
            <person name="Kim M.S."/>
            <person name="Koo N."/>
            <person name="Laohavisit A."/>
            <person name="Lee Y.H."/>
            <person name="Lumba S."/>
            <person name="McCourt P."/>
            <person name="Mortimer J.C."/>
            <person name="Mutuku J.M."/>
            <person name="Nomura T."/>
            <person name="Sasaki-Sekimoto Y."/>
            <person name="Seto Y."/>
            <person name="Wang Y."/>
            <person name="Wakatake T."/>
            <person name="Sakakibara H."/>
            <person name="Demura T."/>
            <person name="Yamaguchi S."/>
            <person name="Yoneyama K."/>
            <person name="Manabe R.I."/>
            <person name="Nelson D.C."/>
            <person name="Schulman A.H."/>
            <person name="Timko M.P."/>
            <person name="dePamphilis C.W."/>
            <person name="Choi D."/>
            <person name="Shirasu K."/>
        </authorList>
    </citation>
    <scope>NUCLEOTIDE SEQUENCE [LARGE SCALE GENOMIC DNA]</scope>
    <source>
        <strain evidence="2">cv. UVA1</strain>
    </source>
</reference>
<accession>A0A5A7PDN1</accession>
<comment type="caution">
    <text evidence="1">The sequence shown here is derived from an EMBL/GenBank/DDBJ whole genome shotgun (WGS) entry which is preliminary data.</text>
</comment>
<sequence>MDSSSSLALVMVTSSCSFPSAPTKSLGTKRILLPGSCPLSQTALVSARAFSFTKPTPSTATTSYTNFLSDEMESNRAPDAEGLAAEDKKRVIEFVLQENIPLVGSQGDMDLRVREEEL</sequence>
<evidence type="ECO:0000313" key="1">
    <source>
        <dbReference type="EMBL" id="GER30616.1"/>
    </source>
</evidence>
<dbReference type="Proteomes" id="UP000325081">
    <property type="component" value="Unassembled WGS sequence"/>
</dbReference>
<protein>
    <submittedName>
        <fullName evidence="1">AT-rich interactive domain-containing protein 3A</fullName>
    </submittedName>
</protein>
<dbReference type="EMBL" id="BKCP01004372">
    <property type="protein sequence ID" value="GER30616.1"/>
    <property type="molecule type" value="Genomic_DNA"/>
</dbReference>
<name>A0A5A7PDN1_STRAF</name>
<evidence type="ECO:0000313" key="2">
    <source>
        <dbReference type="Proteomes" id="UP000325081"/>
    </source>
</evidence>
<gene>
    <name evidence="1" type="ORF">STAS_06573</name>
</gene>
<proteinExistence type="predicted"/>
<keyword evidence="2" id="KW-1185">Reference proteome</keyword>
<organism evidence="1 2">
    <name type="scientific">Striga asiatica</name>
    <name type="common">Asiatic witchweed</name>
    <name type="synonym">Buchnera asiatica</name>
    <dbReference type="NCBI Taxonomy" id="4170"/>
    <lineage>
        <taxon>Eukaryota</taxon>
        <taxon>Viridiplantae</taxon>
        <taxon>Streptophyta</taxon>
        <taxon>Embryophyta</taxon>
        <taxon>Tracheophyta</taxon>
        <taxon>Spermatophyta</taxon>
        <taxon>Magnoliopsida</taxon>
        <taxon>eudicotyledons</taxon>
        <taxon>Gunneridae</taxon>
        <taxon>Pentapetalae</taxon>
        <taxon>asterids</taxon>
        <taxon>lamiids</taxon>
        <taxon>Lamiales</taxon>
        <taxon>Orobanchaceae</taxon>
        <taxon>Buchnereae</taxon>
        <taxon>Striga</taxon>
    </lineage>
</organism>
<dbReference type="AlphaFoldDB" id="A0A5A7PDN1"/>